<keyword evidence="1" id="KW-1185">Reference proteome</keyword>
<name>A0A1I8IYA6_9PLAT</name>
<proteinExistence type="predicted"/>
<accession>A0A1I8IYA6</accession>
<sequence>MYRRFNVHIVYGYDFTNQRNNASSTLDLVKKYSKQIPEYIEFDCIHLL</sequence>
<organism evidence="1 2">
    <name type="scientific">Macrostomum lignano</name>
    <dbReference type="NCBI Taxonomy" id="282301"/>
    <lineage>
        <taxon>Eukaryota</taxon>
        <taxon>Metazoa</taxon>
        <taxon>Spiralia</taxon>
        <taxon>Lophotrochozoa</taxon>
        <taxon>Platyhelminthes</taxon>
        <taxon>Rhabditophora</taxon>
        <taxon>Macrostomorpha</taxon>
        <taxon>Macrostomida</taxon>
        <taxon>Macrostomidae</taxon>
        <taxon>Macrostomum</taxon>
    </lineage>
</organism>
<dbReference type="AlphaFoldDB" id="A0A1I8IYA6"/>
<reference evidence="2" key="1">
    <citation type="submission" date="2016-11" db="UniProtKB">
        <authorList>
            <consortium name="WormBaseParasite"/>
        </authorList>
    </citation>
    <scope>IDENTIFICATION</scope>
</reference>
<dbReference type="Proteomes" id="UP000095280">
    <property type="component" value="Unplaced"/>
</dbReference>
<evidence type="ECO:0000313" key="2">
    <source>
        <dbReference type="WBParaSite" id="maker-uti_cns_0018667-snap-gene-0.2-mRNA-1"/>
    </source>
</evidence>
<protein>
    <submittedName>
        <fullName evidence="2">Glycosyltransferase</fullName>
    </submittedName>
</protein>
<dbReference type="WBParaSite" id="maker-uti_cns_0018667-snap-gene-0.2-mRNA-1">
    <property type="protein sequence ID" value="maker-uti_cns_0018667-snap-gene-0.2-mRNA-1"/>
    <property type="gene ID" value="maker-uti_cns_0018667-snap-gene-0.2"/>
</dbReference>
<evidence type="ECO:0000313" key="1">
    <source>
        <dbReference type="Proteomes" id="UP000095280"/>
    </source>
</evidence>